<reference evidence="6" key="1">
    <citation type="submission" date="2022-05" db="EMBL/GenBank/DDBJ databases">
        <title>Impact of host demography and evolutionary history on endosymbiont molecular evolution: a test in carpenter ants (Genus Camponotus) and their Blochmannia endosymbionts.</title>
        <authorList>
            <person name="Manthey J.D."/>
            <person name="Giron J.C."/>
            <person name="Hruska J.P."/>
        </authorList>
    </citation>
    <scope>NUCLEOTIDE SEQUENCE</scope>
    <source>
        <strain evidence="6">C-006</strain>
    </source>
</reference>
<dbReference type="NCBIfam" id="TIGR03302">
    <property type="entry name" value="OM_YfiO"/>
    <property type="match status" value="1"/>
</dbReference>
<dbReference type="InterPro" id="IPR011990">
    <property type="entry name" value="TPR-like_helical_dom_sf"/>
</dbReference>
<dbReference type="CDD" id="cd15830">
    <property type="entry name" value="BamD"/>
    <property type="match status" value="1"/>
</dbReference>
<evidence type="ECO:0000256" key="4">
    <source>
        <dbReference type="HAMAP-Rule" id="MF_00922"/>
    </source>
</evidence>
<keyword evidence="1 4" id="KW-0732">Signal</keyword>
<protein>
    <recommendedName>
        <fullName evidence="4">Outer membrane protein assembly factor BamD</fullName>
    </recommendedName>
</protein>
<gene>
    <name evidence="4 6" type="primary">bamD</name>
    <name evidence="6" type="ORF">M9405_00815</name>
</gene>
<dbReference type="Proteomes" id="UP001056834">
    <property type="component" value="Chromosome"/>
</dbReference>
<comment type="subunit">
    <text evidence="4">Part of the Bam complex, which is composed of the outer membrane protein BamA, and four lipoproteins BamB, BamC, BamD and BamE.</text>
</comment>
<comment type="function">
    <text evidence="4">Part of the outer membrane protein assembly complex, which is involved in assembly and insertion of beta-barrel proteins into the outer membrane. Constitutes, with BamA, the core component of the assembly machinery.</text>
</comment>
<accession>A0ABY4SW92</accession>
<dbReference type="InterPro" id="IPR039565">
    <property type="entry name" value="BamD-like"/>
</dbReference>
<keyword evidence="7" id="KW-1185">Reference proteome</keyword>
<keyword evidence="2 4" id="KW-0472">Membrane</keyword>
<evidence type="ECO:0000256" key="3">
    <source>
        <dbReference type="ARBA" id="ARBA00023237"/>
    </source>
</evidence>
<dbReference type="EMBL" id="CP097762">
    <property type="protein sequence ID" value="URJ25260.1"/>
    <property type="molecule type" value="Genomic_DNA"/>
</dbReference>
<proteinExistence type="inferred from homology"/>
<sequence>MIIVANVTAAVKPVSNSPYFIYKSAKKKMLNSDYKGAIQDLIILKNLNLFNPCPQQIYLDLIYSYFKINNLKLANNYAENFLQLYLNNEHYDYILYMYGVINMYLDRNRGTLIKYLNIDWFDRDPRYAKIAFSAFAELIRQYPNSQYSFDAHARLIFLKNRIAQYELAVVKFYFKRHAYISVISRVEKMLYNFSDTKATREALPYMLYAYKSIHLLDLADKLEKIMFINSIY</sequence>
<dbReference type="InterPro" id="IPR017689">
    <property type="entry name" value="BamD"/>
</dbReference>
<dbReference type="Pfam" id="PF13525">
    <property type="entry name" value="YfiO"/>
    <property type="match status" value="1"/>
</dbReference>
<evidence type="ECO:0000256" key="2">
    <source>
        <dbReference type="ARBA" id="ARBA00023136"/>
    </source>
</evidence>
<evidence type="ECO:0000313" key="7">
    <source>
        <dbReference type="Proteomes" id="UP001056834"/>
    </source>
</evidence>
<dbReference type="HAMAP" id="MF_00922">
    <property type="entry name" value="OM_assembly_BamD"/>
    <property type="match status" value="1"/>
</dbReference>
<evidence type="ECO:0000313" key="6">
    <source>
        <dbReference type="EMBL" id="URJ25260.1"/>
    </source>
</evidence>
<evidence type="ECO:0000259" key="5">
    <source>
        <dbReference type="Pfam" id="PF13525"/>
    </source>
</evidence>
<dbReference type="RefSeq" id="WP_250223391.1">
    <property type="nucleotide sequence ID" value="NZ_CP097762.1"/>
</dbReference>
<keyword evidence="3 4" id="KW-0998">Cell outer membrane</keyword>
<evidence type="ECO:0000256" key="1">
    <source>
        <dbReference type="ARBA" id="ARBA00022729"/>
    </source>
</evidence>
<feature type="domain" description="Outer membrane lipoprotein BamD-like" evidence="5">
    <location>
        <begin position="20"/>
        <end position="222"/>
    </location>
</feature>
<comment type="similarity">
    <text evidence="4">Belongs to the BamD family.</text>
</comment>
<comment type="subcellular location">
    <subcellularLocation>
        <location evidence="4">Cell outer membrane</location>
    </subcellularLocation>
</comment>
<dbReference type="Gene3D" id="1.25.40.10">
    <property type="entry name" value="Tetratricopeptide repeat domain"/>
    <property type="match status" value="1"/>
</dbReference>
<name>A0ABY4SW92_9ENTR</name>
<organism evidence="6 7">
    <name type="scientific">Candidatus Blochmannia ocreatus</name>
    <name type="common">nom. nud.</name>
    <dbReference type="NCBI Taxonomy" id="251538"/>
    <lineage>
        <taxon>Bacteria</taxon>
        <taxon>Pseudomonadati</taxon>
        <taxon>Pseudomonadota</taxon>
        <taxon>Gammaproteobacteria</taxon>
        <taxon>Enterobacterales</taxon>
        <taxon>Enterobacteriaceae</taxon>
        <taxon>ant endosymbionts</taxon>
        <taxon>Candidatus Blochmanniella</taxon>
    </lineage>
</organism>